<reference evidence="1" key="1">
    <citation type="journal article" date="2015" name="Nature">
        <title>Complex archaea that bridge the gap between prokaryotes and eukaryotes.</title>
        <authorList>
            <person name="Spang A."/>
            <person name="Saw J.H."/>
            <person name="Jorgensen S.L."/>
            <person name="Zaremba-Niedzwiedzka K."/>
            <person name="Martijn J."/>
            <person name="Lind A.E."/>
            <person name="van Eijk R."/>
            <person name="Schleper C."/>
            <person name="Guy L."/>
            <person name="Ettema T.J."/>
        </authorList>
    </citation>
    <scope>NUCLEOTIDE SEQUENCE</scope>
</reference>
<gene>
    <name evidence="1" type="ORF">LCGC14_0249150</name>
</gene>
<name>A0A0F9ULM6_9ZZZZ</name>
<dbReference type="EMBL" id="LAZR01000129">
    <property type="protein sequence ID" value="KKN88352.1"/>
    <property type="molecule type" value="Genomic_DNA"/>
</dbReference>
<evidence type="ECO:0000313" key="1">
    <source>
        <dbReference type="EMBL" id="KKN88352.1"/>
    </source>
</evidence>
<accession>A0A0F9ULM6</accession>
<organism evidence="1">
    <name type="scientific">marine sediment metagenome</name>
    <dbReference type="NCBI Taxonomy" id="412755"/>
    <lineage>
        <taxon>unclassified sequences</taxon>
        <taxon>metagenomes</taxon>
        <taxon>ecological metagenomes</taxon>
    </lineage>
</organism>
<sequence length="113" mass="12647">MRIECRTMEAFLENLKGESIFLNTVYVDKTKQSLTDKSVREASSVSITLQASTLLDFEDETLFLLVCGIDCGIDRHTEDGGLEGTKQLDVYLLMLEEYCKGCGIKLKPGILDM</sequence>
<dbReference type="AlphaFoldDB" id="A0A0F9ULM6"/>
<proteinExistence type="predicted"/>
<protein>
    <submittedName>
        <fullName evidence="1">Uncharacterized protein</fullName>
    </submittedName>
</protein>
<comment type="caution">
    <text evidence="1">The sequence shown here is derived from an EMBL/GenBank/DDBJ whole genome shotgun (WGS) entry which is preliminary data.</text>
</comment>